<dbReference type="EMBL" id="CP159253">
    <property type="protein sequence ID" value="XCG46661.1"/>
    <property type="molecule type" value="Genomic_DNA"/>
</dbReference>
<organism evidence="1">
    <name type="scientific">Mesorhizobium sp. WSM2240</name>
    <dbReference type="NCBI Taxonomy" id="3228851"/>
    <lineage>
        <taxon>Bacteria</taxon>
        <taxon>Pseudomonadati</taxon>
        <taxon>Pseudomonadota</taxon>
        <taxon>Alphaproteobacteria</taxon>
        <taxon>Hyphomicrobiales</taxon>
        <taxon>Phyllobacteriaceae</taxon>
        <taxon>Mesorhizobium</taxon>
    </lineage>
</organism>
<dbReference type="RefSeq" id="WP_353640771.1">
    <property type="nucleotide sequence ID" value="NZ_CP159253.1"/>
</dbReference>
<sequence>MGIPATFEGFNRRFTAPEGRDDVQDLVAFTNGTCVVSAWQLTAEEVAEINRNGGKIFVSVMSGEGFFPTLVGSSETIRGMLLDYGHTIPKQPEEIIT</sequence>
<gene>
    <name evidence="1" type="ORF">ABVK50_15180</name>
</gene>
<protein>
    <submittedName>
        <fullName evidence="1">Uncharacterized protein</fullName>
    </submittedName>
</protein>
<dbReference type="AlphaFoldDB" id="A0AAU8CK53"/>
<proteinExistence type="predicted"/>
<accession>A0AAU8CK53</accession>
<reference evidence="1" key="1">
    <citation type="submission" date="2024-06" db="EMBL/GenBank/DDBJ databases">
        <title>Mesorhizobium karijinii sp. nov., a symbiont of the iconic Swainsona formosa from arid Australia.</title>
        <authorList>
            <person name="Hill Y.J."/>
            <person name="Watkin E.L.J."/>
            <person name="O'Hara G.W."/>
            <person name="Terpolilli J."/>
            <person name="Tye M.L."/>
            <person name="Kohlmeier M.G."/>
        </authorList>
    </citation>
    <scope>NUCLEOTIDE SEQUENCE</scope>
    <source>
        <strain evidence="1">WSM2240</strain>
    </source>
</reference>
<evidence type="ECO:0000313" key="1">
    <source>
        <dbReference type="EMBL" id="XCG46661.1"/>
    </source>
</evidence>
<name>A0AAU8CK53_9HYPH</name>